<protein>
    <submittedName>
        <fullName evidence="2">Secreted protein</fullName>
    </submittedName>
</protein>
<accession>A0AC35UDH3</accession>
<organism evidence="1 2">
    <name type="scientific">Rhabditophanes sp. KR3021</name>
    <dbReference type="NCBI Taxonomy" id="114890"/>
    <lineage>
        <taxon>Eukaryota</taxon>
        <taxon>Metazoa</taxon>
        <taxon>Ecdysozoa</taxon>
        <taxon>Nematoda</taxon>
        <taxon>Chromadorea</taxon>
        <taxon>Rhabditida</taxon>
        <taxon>Tylenchina</taxon>
        <taxon>Panagrolaimomorpha</taxon>
        <taxon>Strongyloidoidea</taxon>
        <taxon>Alloionematidae</taxon>
        <taxon>Rhabditophanes</taxon>
    </lineage>
</organism>
<dbReference type="WBParaSite" id="RSKR_0001036300.1">
    <property type="protein sequence ID" value="RSKR_0001036300.1"/>
    <property type="gene ID" value="RSKR_0001036300"/>
</dbReference>
<name>A0AC35UDH3_9BILA</name>
<evidence type="ECO:0000313" key="2">
    <source>
        <dbReference type="WBParaSite" id="RSKR_0001036300.1"/>
    </source>
</evidence>
<evidence type="ECO:0000313" key="1">
    <source>
        <dbReference type="Proteomes" id="UP000095286"/>
    </source>
</evidence>
<sequence length="127" mass="13943">MHSLVLLVLVFSFSSVFSKAVVESTSLTFVTNINYDPMGDNEPLAASLHDKLCARLSEMDSAKDEMIVKQNLDFDLNGKIAIIMSVSQEVVSCDDVIKTAFILVKQMKNVKSIITRCGKKTPLTISA</sequence>
<proteinExistence type="predicted"/>
<reference evidence="2" key="1">
    <citation type="submission" date="2016-11" db="UniProtKB">
        <authorList>
            <consortium name="WormBaseParasite"/>
        </authorList>
    </citation>
    <scope>IDENTIFICATION</scope>
    <source>
        <strain evidence="2">KR3021</strain>
    </source>
</reference>
<dbReference type="Proteomes" id="UP000095286">
    <property type="component" value="Unplaced"/>
</dbReference>